<evidence type="ECO:0000256" key="8">
    <source>
        <dbReference type="SAM" id="Phobius"/>
    </source>
</evidence>
<evidence type="ECO:0000313" key="11">
    <source>
        <dbReference type="Proteomes" id="UP000655366"/>
    </source>
</evidence>
<feature type="transmembrane region" description="Helical" evidence="8">
    <location>
        <begin position="88"/>
        <end position="108"/>
    </location>
</feature>
<accession>A0A931G579</accession>
<feature type="transmembrane region" description="Helical" evidence="8">
    <location>
        <begin position="147"/>
        <end position="171"/>
    </location>
</feature>
<feature type="transmembrane region" description="Helical" evidence="8">
    <location>
        <begin position="350"/>
        <end position="376"/>
    </location>
</feature>
<dbReference type="GO" id="GO:0005886">
    <property type="term" value="C:plasma membrane"/>
    <property type="evidence" value="ECO:0007669"/>
    <property type="project" value="UniProtKB-SubCell"/>
</dbReference>
<feature type="transmembrane region" description="Helical" evidence="8">
    <location>
        <begin position="20"/>
        <end position="48"/>
    </location>
</feature>
<dbReference type="EMBL" id="JADNYM010000018">
    <property type="protein sequence ID" value="MBG0740546.1"/>
    <property type="molecule type" value="Genomic_DNA"/>
</dbReference>
<dbReference type="PROSITE" id="PS00217">
    <property type="entry name" value="SUGAR_TRANSPORT_2"/>
    <property type="match status" value="1"/>
</dbReference>
<comment type="similarity">
    <text evidence="2 7">Belongs to the major facilitator superfamily. Sugar transporter (TC 2.A.1.1) family.</text>
</comment>
<evidence type="ECO:0000256" key="6">
    <source>
        <dbReference type="ARBA" id="ARBA00023136"/>
    </source>
</evidence>
<feature type="transmembrane region" description="Helical" evidence="8">
    <location>
        <begin position="60"/>
        <end position="81"/>
    </location>
</feature>
<feature type="transmembrane region" description="Helical" evidence="8">
    <location>
        <begin position="422"/>
        <end position="440"/>
    </location>
</feature>
<name>A0A931G579_9MICC</name>
<keyword evidence="3 7" id="KW-0813">Transport</keyword>
<keyword evidence="11" id="KW-1185">Reference proteome</keyword>
<feature type="transmembrane region" description="Helical" evidence="8">
    <location>
        <begin position="114"/>
        <end position="135"/>
    </location>
</feature>
<protein>
    <submittedName>
        <fullName evidence="10">Sugar porter family MFS transporter</fullName>
    </submittedName>
</protein>
<dbReference type="InterPro" id="IPR020846">
    <property type="entry name" value="MFS_dom"/>
</dbReference>
<keyword evidence="5 8" id="KW-1133">Transmembrane helix</keyword>
<comment type="caution">
    <text evidence="10">The sequence shown here is derived from an EMBL/GenBank/DDBJ whole genome shotgun (WGS) entry which is preliminary data.</text>
</comment>
<dbReference type="Proteomes" id="UP000655366">
    <property type="component" value="Unassembled WGS sequence"/>
</dbReference>
<dbReference type="PRINTS" id="PR00171">
    <property type="entry name" value="SUGRTRNSPORT"/>
</dbReference>
<sequence>MSQQQARQQPADKEGSRALVYAVSIIAALGGLLFGYDTGVISGALLFIGDEFHLDPLSEGVVVSSLLIGAMVGAIACGPLADKIGRRLCITGAAAVFAIGAIVAALSPNVETLITARVILGIAVGAASVLVPLFIAEAAPPAIRGKLVSFNQLMITIGILVAYLTNAAFAYDGGWRWMFGLALIPSAALGIGMLFLPETPRWLVEKGRIEEAKAVLLRLRGPRIAAAELGDIRRTKSEQQHKSTLRDLAKPWVRPALIAGIGVSVIGQASGINTVIYYAPTIFNATGLGPSAAILATAGVGAVNVVMTLVGMSLVDRVGRRLLLMIGFAIMTLSLLVLGLVLLPDPLPASAGWIAIICVAVYIAAFAVSVGVVVFVLPSELYPLSIRGSAMSTTLLCNWGMNFIVSLTFLSLFHSLGKSPVFWLYAVICALGWFFAVKLVPETKGRSLEEIESWLRSREKTAP</sequence>
<dbReference type="InterPro" id="IPR003663">
    <property type="entry name" value="Sugar/inositol_transpt"/>
</dbReference>
<evidence type="ECO:0000256" key="2">
    <source>
        <dbReference type="ARBA" id="ARBA00010992"/>
    </source>
</evidence>
<dbReference type="PROSITE" id="PS50850">
    <property type="entry name" value="MFS"/>
    <property type="match status" value="1"/>
</dbReference>
<dbReference type="PANTHER" id="PTHR48020">
    <property type="entry name" value="PROTON MYO-INOSITOL COTRANSPORTER"/>
    <property type="match status" value="1"/>
</dbReference>
<gene>
    <name evidence="10" type="ORF">IV500_14285</name>
</gene>
<keyword evidence="6 8" id="KW-0472">Membrane</keyword>
<dbReference type="InterPro" id="IPR005829">
    <property type="entry name" value="Sugar_transporter_CS"/>
</dbReference>
<dbReference type="NCBIfam" id="TIGR00879">
    <property type="entry name" value="SP"/>
    <property type="match status" value="1"/>
</dbReference>
<dbReference type="InterPro" id="IPR005828">
    <property type="entry name" value="MFS_sugar_transport-like"/>
</dbReference>
<dbReference type="SUPFAM" id="SSF103473">
    <property type="entry name" value="MFS general substrate transporter"/>
    <property type="match status" value="1"/>
</dbReference>
<dbReference type="Gene3D" id="1.20.1250.20">
    <property type="entry name" value="MFS general substrate transporter like domains"/>
    <property type="match status" value="1"/>
</dbReference>
<comment type="subcellular location">
    <subcellularLocation>
        <location evidence="1">Cell membrane</location>
        <topology evidence="1">Multi-pass membrane protein</topology>
    </subcellularLocation>
</comment>
<feature type="transmembrane region" description="Helical" evidence="8">
    <location>
        <begin position="291"/>
        <end position="315"/>
    </location>
</feature>
<feature type="transmembrane region" description="Helical" evidence="8">
    <location>
        <begin position="256"/>
        <end position="279"/>
    </location>
</feature>
<evidence type="ECO:0000256" key="1">
    <source>
        <dbReference type="ARBA" id="ARBA00004651"/>
    </source>
</evidence>
<evidence type="ECO:0000256" key="5">
    <source>
        <dbReference type="ARBA" id="ARBA00022989"/>
    </source>
</evidence>
<feature type="transmembrane region" description="Helical" evidence="8">
    <location>
        <begin position="322"/>
        <end position="344"/>
    </location>
</feature>
<dbReference type="PANTHER" id="PTHR48020:SF12">
    <property type="entry name" value="PROTON MYO-INOSITOL COTRANSPORTER"/>
    <property type="match status" value="1"/>
</dbReference>
<organism evidence="10 11">
    <name type="scientific">Arthrobacter terrae</name>
    <dbReference type="NCBI Taxonomy" id="2935737"/>
    <lineage>
        <taxon>Bacteria</taxon>
        <taxon>Bacillati</taxon>
        <taxon>Actinomycetota</taxon>
        <taxon>Actinomycetes</taxon>
        <taxon>Micrococcales</taxon>
        <taxon>Micrococcaceae</taxon>
        <taxon>Arthrobacter</taxon>
    </lineage>
</organism>
<dbReference type="Pfam" id="PF00083">
    <property type="entry name" value="Sugar_tr"/>
    <property type="match status" value="1"/>
</dbReference>
<dbReference type="AlphaFoldDB" id="A0A931G579"/>
<feature type="domain" description="Major facilitator superfamily (MFS) profile" evidence="9">
    <location>
        <begin position="23"/>
        <end position="444"/>
    </location>
</feature>
<evidence type="ECO:0000259" key="9">
    <source>
        <dbReference type="PROSITE" id="PS50850"/>
    </source>
</evidence>
<evidence type="ECO:0000256" key="7">
    <source>
        <dbReference type="RuleBase" id="RU003346"/>
    </source>
</evidence>
<evidence type="ECO:0000256" key="4">
    <source>
        <dbReference type="ARBA" id="ARBA00022692"/>
    </source>
</evidence>
<dbReference type="InterPro" id="IPR050814">
    <property type="entry name" value="Myo-inositol_Transporter"/>
</dbReference>
<dbReference type="GO" id="GO:0022857">
    <property type="term" value="F:transmembrane transporter activity"/>
    <property type="evidence" value="ECO:0007669"/>
    <property type="project" value="InterPro"/>
</dbReference>
<proteinExistence type="inferred from homology"/>
<reference evidence="10 11" key="1">
    <citation type="submission" date="2020-11" db="EMBL/GenBank/DDBJ databases">
        <title>Arthrobacter antarcticus sp. nov., isolated from Antarctic Soil.</title>
        <authorList>
            <person name="Li J."/>
        </authorList>
    </citation>
    <scope>NUCLEOTIDE SEQUENCE [LARGE SCALE GENOMIC DNA]</scope>
    <source>
        <strain evidence="10 11">Z1-20</strain>
    </source>
</reference>
<feature type="transmembrane region" description="Helical" evidence="8">
    <location>
        <begin position="177"/>
        <end position="196"/>
    </location>
</feature>
<evidence type="ECO:0000256" key="3">
    <source>
        <dbReference type="ARBA" id="ARBA00022448"/>
    </source>
</evidence>
<dbReference type="RefSeq" id="WP_196397483.1">
    <property type="nucleotide sequence ID" value="NZ_JADNYM010000018.1"/>
</dbReference>
<dbReference type="InterPro" id="IPR036259">
    <property type="entry name" value="MFS_trans_sf"/>
</dbReference>
<dbReference type="FunFam" id="1.20.1250.20:FF:000073">
    <property type="entry name" value="MFS myo-inositol transporter, putative"/>
    <property type="match status" value="1"/>
</dbReference>
<feature type="transmembrane region" description="Helical" evidence="8">
    <location>
        <begin position="396"/>
        <end position="416"/>
    </location>
</feature>
<evidence type="ECO:0000313" key="10">
    <source>
        <dbReference type="EMBL" id="MBG0740546.1"/>
    </source>
</evidence>
<keyword evidence="4 8" id="KW-0812">Transmembrane</keyword>